<dbReference type="SUPFAM" id="SSF46785">
    <property type="entry name" value="Winged helix' DNA-binding domain"/>
    <property type="match status" value="1"/>
</dbReference>
<gene>
    <name evidence="5" type="ORF">AB5J50_48070</name>
</gene>
<dbReference type="InterPro" id="IPR036388">
    <property type="entry name" value="WH-like_DNA-bd_sf"/>
</dbReference>
<dbReference type="InterPro" id="IPR036527">
    <property type="entry name" value="SCP2_sterol-bd_dom_sf"/>
</dbReference>
<keyword evidence="3" id="KW-0804">Transcription</keyword>
<sequence length="221" mass="23104">MGAVRRYGQACPLATAMDVLGERWTVLILRELLLGPKRFTGILGRMPSIGPNRLTDRLRTLHAIGVISKTGPASEYALTDFGEELRVPVIGLGLWGLGLMSNGVDLPAARTDMVALCMTVAIAPGRLAGLALECDVDAGERFSMTVGDGALRVRSAPSPASSPTTVACDAGTFIALSLGNEKPSAATASGRLAVNGDIEAVNHLFEAFAEAARRLTTDRSA</sequence>
<organism evidence="5">
    <name type="scientific">Streptomyces sp. R35</name>
    <dbReference type="NCBI Taxonomy" id="3238630"/>
    <lineage>
        <taxon>Bacteria</taxon>
        <taxon>Bacillati</taxon>
        <taxon>Actinomycetota</taxon>
        <taxon>Actinomycetes</taxon>
        <taxon>Kitasatosporales</taxon>
        <taxon>Streptomycetaceae</taxon>
        <taxon>Streptomyces</taxon>
    </lineage>
</organism>
<dbReference type="SUPFAM" id="SSF55718">
    <property type="entry name" value="SCP-like"/>
    <property type="match status" value="1"/>
</dbReference>
<name>A0AB39SKN1_9ACTN</name>
<dbReference type="EMBL" id="CP163440">
    <property type="protein sequence ID" value="XDQ67993.1"/>
    <property type="molecule type" value="Genomic_DNA"/>
</dbReference>
<dbReference type="Pfam" id="PF01638">
    <property type="entry name" value="HxlR"/>
    <property type="match status" value="1"/>
</dbReference>
<keyword evidence="2" id="KW-0238">DNA-binding</keyword>
<evidence type="ECO:0000256" key="2">
    <source>
        <dbReference type="ARBA" id="ARBA00023125"/>
    </source>
</evidence>
<dbReference type="Gene3D" id="1.10.10.10">
    <property type="entry name" value="Winged helix-like DNA-binding domain superfamily/Winged helix DNA-binding domain"/>
    <property type="match status" value="1"/>
</dbReference>
<dbReference type="AlphaFoldDB" id="A0AB39SKN1"/>
<keyword evidence="1" id="KW-0805">Transcription regulation</keyword>
<reference evidence="5" key="1">
    <citation type="submission" date="2024-07" db="EMBL/GenBank/DDBJ databases">
        <authorList>
            <person name="Yu S.T."/>
        </authorList>
    </citation>
    <scope>NUCLEOTIDE SEQUENCE</scope>
    <source>
        <strain evidence="5">R35</strain>
    </source>
</reference>
<dbReference type="RefSeq" id="WP_369264830.1">
    <property type="nucleotide sequence ID" value="NZ_CP163440.1"/>
</dbReference>
<evidence type="ECO:0000259" key="4">
    <source>
        <dbReference type="PROSITE" id="PS51118"/>
    </source>
</evidence>
<protein>
    <submittedName>
        <fullName evidence="5">Winged helix-turn-helix transcriptional regulator</fullName>
    </submittedName>
</protein>
<feature type="domain" description="HTH hxlR-type" evidence="4">
    <location>
        <begin position="11"/>
        <end position="104"/>
    </location>
</feature>
<dbReference type="InterPro" id="IPR036390">
    <property type="entry name" value="WH_DNA-bd_sf"/>
</dbReference>
<dbReference type="Pfam" id="PF02036">
    <property type="entry name" value="SCP2"/>
    <property type="match status" value="1"/>
</dbReference>
<evidence type="ECO:0000256" key="3">
    <source>
        <dbReference type="ARBA" id="ARBA00023163"/>
    </source>
</evidence>
<dbReference type="InterPro" id="IPR003033">
    <property type="entry name" value="SCP2_sterol-bd_dom"/>
</dbReference>
<dbReference type="PANTHER" id="PTHR33204">
    <property type="entry name" value="TRANSCRIPTIONAL REGULATOR, MARR FAMILY"/>
    <property type="match status" value="1"/>
</dbReference>
<dbReference type="InterPro" id="IPR002577">
    <property type="entry name" value="HTH_HxlR"/>
</dbReference>
<dbReference type="GO" id="GO:0003677">
    <property type="term" value="F:DNA binding"/>
    <property type="evidence" value="ECO:0007669"/>
    <property type="project" value="UniProtKB-KW"/>
</dbReference>
<evidence type="ECO:0000313" key="5">
    <source>
        <dbReference type="EMBL" id="XDQ67993.1"/>
    </source>
</evidence>
<evidence type="ECO:0000256" key="1">
    <source>
        <dbReference type="ARBA" id="ARBA00023015"/>
    </source>
</evidence>
<dbReference type="PROSITE" id="PS51118">
    <property type="entry name" value="HTH_HXLR"/>
    <property type="match status" value="1"/>
</dbReference>
<dbReference type="PANTHER" id="PTHR33204:SF18">
    <property type="entry name" value="TRANSCRIPTIONAL REGULATORY PROTEIN"/>
    <property type="match status" value="1"/>
</dbReference>
<accession>A0AB39SKN1</accession>
<proteinExistence type="predicted"/>
<dbReference type="Gene3D" id="3.30.1050.10">
    <property type="entry name" value="SCP2 sterol-binding domain"/>
    <property type="match status" value="1"/>
</dbReference>